<dbReference type="GO" id="GO:0006897">
    <property type="term" value="P:endocytosis"/>
    <property type="evidence" value="ECO:0000318"/>
    <property type="project" value="GO_Central"/>
</dbReference>
<feature type="domain" description="EH" evidence="3">
    <location>
        <begin position="475"/>
        <end position="558"/>
    </location>
</feature>
<dbReference type="SMART" id="SM00027">
    <property type="entry name" value="EH"/>
    <property type="match status" value="2"/>
</dbReference>
<dbReference type="EMBL" id="KI630248">
    <property type="protein sequence ID" value="EYU43537.1"/>
    <property type="molecule type" value="Genomic_DNA"/>
</dbReference>
<feature type="domain" description="EF-hand" evidence="4">
    <location>
        <begin position="508"/>
        <end position="543"/>
    </location>
</feature>
<name>A0A022RSP8_ERYGU</name>
<dbReference type="PROSITE" id="PS50031">
    <property type="entry name" value="EH"/>
    <property type="match status" value="2"/>
</dbReference>
<dbReference type="InterPro" id="IPR002048">
    <property type="entry name" value="EF_hand_dom"/>
</dbReference>
<dbReference type="InterPro" id="IPR011992">
    <property type="entry name" value="EF-hand-dom_pair"/>
</dbReference>
<feature type="region of interest" description="Disordered" evidence="2">
    <location>
        <begin position="397"/>
        <end position="416"/>
    </location>
</feature>
<evidence type="ECO:0000256" key="1">
    <source>
        <dbReference type="SAM" id="Coils"/>
    </source>
</evidence>
<feature type="compositionally biased region" description="Polar residues" evidence="2">
    <location>
        <begin position="943"/>
        <end position="952"/>
    </location>
</feature>
<feature type="region of interest" description="Disordered" evidence="2">
    <location>
        <begin position="875"/>
        <end position="913"/>
    </location>
</feature>
<protein>
    <submittedName>
        <fullName evidence="5">Uncharacterized protein</fullName>
    </submittedName>
</protein>
<feature type="compositionally biased region" description="Low complexity" evidence="2">
    <location>
        <begin position="435"/>
        <end position="446"/>
    </location>
</feature>
<reference evidence="5 6" key="1">
    <citation type="journal article" date="2013" name="Proc. Natl. Acad. Sci. U.S.A.">
        <title>Fine-scale variation in meiotic recombination in Mimulus inferred from population shotgun sequencing.</title>
        <authorList>
            <person name="Hellsten U."/>
            <person name="Wright K.M."/>
            <person name="Jenkins J."/>
            <person name="Shu S."/>
            <person name="Yuan Y."/>
            <person name="Wessler S.R."/>
            <person name="Schmutz J."/>
            <person name="Willis J.H."/>
            <person name="Rokhsar D.S."/>
        </authorList>
    </citation>
    <scope>NUCLEOTIDE SEQUENCE [LARGE SCALE GENOMIC DNA]</scope>
    <source>
        <strain evidence="6">cv. DUN x IM62</strain>
    </source>
</reference>
<dbReference type="GO" id="GO:0030674">
    <property type="term" value="F:protein-macromolecule adaptor activity"/>
    <property type="evidence" value="ECO:0000318"/>
    <property type="project" value="GO_Central"/>
</dbReference>
<dbReference type="GO" id="GO:0016197">
    <property type="term" value="P:endosomal transport"/>
    <property type="evidence" value="ECO:0000318"/>
    <property type="project" value="GO_Central"/>
</dbReference>
<dbReference type="SUPFAM" id="SSF47473">
    <property type="entry name" value="EF-hand"/>
    <property type="match status" value="2"/>
</dbReference>
<evidence type="ECO:0000259" key="4">
    <source>
        <dbReference type="PROSITE" id="PS50222"/>
    </source>
</evidence>
<evidence type="ECO:0000313" key="6">
    <source>
        <dbReference type="Proteomes" id="UP000030748"/>
    </source>
</evidence>
<dbReference type="CDD" id="cd00052">
    <property type="entry name" value="EH"/>
    <property type="match status" value="2"/>
</dbReference>
<feature type="coiled-coil region" evidence="1">
    <location>
        <begin position="658"/>
        <end position="713"/>
    </location>
</feature>
<keyword evidence="6" id="KW-1185">Reference proteome</keyword>
<evidence type="ECO:0000259" key="3">
    <source>
        <dbReference type="PROSITE" id="PS50031"/>
    </source>
</evidence>
<feature type="region of interest" description="Disordered" evidence="2">
    <location>
        <begin position="372"/>
        <end position="392"/>
    </location>
</feature>
<dbReference type="PANTHER" id="PTHR11216">
    <property type="entry name" value="EH DOMAIN"/>
    <property type="match status" value="1"/>
</dbReference>
<dbReference type="AlphaFoldDB" id="A0A022RSP8"/>
<dbReference type="STRING" id="4155.A0A022RSP8"/>
<organism evidence="5 6">
    <name type="scientific">Erythranthe guttata</name>
    <name type="common">Yellow monkey flower</name>
    <name type="synonym">Mimulus guttatus</name>
    <dbReference type="NCBI Taxonomy" id="4155"/>
    <lineage>
        <taxon>Eukaryota</taxon>
        <taxon>Viridiplantae</taxon>
        <taxon>Streptophyta</taxon>
        <taxon>Embryophyta</taxon>
        <taxon>Tracheophyta</taxon>
        <taxon>Spermatophyta</taxon>
        <taxon>Magnoliopsida</taxon>
        <taxon>eudicotyledons</taxon>
        <taxon>Gunneridae</taxon>
        <taxon>Pentapetalae</taxon>
        <taxon>asterids</taxon>
        <taxon>lamiids</taxon>
        <taxon>Lamiales</taxon>
        <taxon>Phrymaceae</taxon>
        <taxon>Erythranthe</taxon>
    </lineage>
</organism>
<dbReference type="Pfam" id="PF12763">
    <property type="entry name" value="EH"/>
    <property type="match status" value="2"/>
</dbReference>
<dbReference type="PROSITE" id="PS50222">
    <property type="entry name" value="EF_HAND_2"/>
    <property type="match status" value="2"/>
</dbReference>
<feature type="region of interest" description="Disordered" evidence="2">
    <location>
        <begin position="261"/>
        <end position="308"/>
    </location>
</feature>
<feature type="domain" description="EF-hand" evidence="4">
    <location>
        <begin position="7"/>
        <end position="42"/>
    </location>
</feature>
<dbReference type="GO" id="GO:0005509">
    <property type="term" value="F:calcium ion binding"/>
    <property type="evidence" value="ECO:0007669"/>
    <property type="project" value="InterPro"/>
</dbReference>
<accession>A0A022RSP8</accession>
<feature type="region of interest" description="Disordered" evidence="2">
    <location>
        <begin position="422"/>
        <end position="449"/>
    </location>
</feature>
<feature type="compositionally biased region" description="Low complexity" evidence="2">
    <location>
        <begin position="953"/>
        <end position="967"/>
    </location>
</feature>
<feature type="region of interest" description="Disordered" evidence="2">
    <location>
        <begin position="207"/>
        <end position="233"/>
    </location>
</feature>
<feature type="compositionally biased region" description="Polar residues" evidence="2">
    <location>
        <begin position="631"/>
        <end position="641"/>
    </location>
</feature>
<keyword evidence="1" id="KW-0175">Coiled coil</keyword>
<feature type="region of interest" description="Disordered" evidence="2">
    <location>
        <begin position="625"/>
        <end position="651"/>
    </location>
</feature>
<proteinExistence type="predicted"/>
<dbReference type="PANTHER" id="PTHR11216:SF137">
    <property type="entry name" value="CALCIUM-BINDING EF HAND FAMILY PROTEIN"/>
    <property type="match status" value="1"/>
</dbReference>
<feature type="region of interest" description="Disordered" evidence="2">
    <location>
        <begin position="933"/>
        <end position="991"/>
    </location>
</feature>
<gene>
    <name evidence="5" type="ORF">MIMGU_mgv1a000764mg</name>
</gene>
<dbReference type="eggNOG" id="KOG0998">
    <property type="taxonomic scope" value="Eukaryota"/>
</dbReference>
<dbReference type="Gene3D" id="1.10.238.10">
    <property type="entry name" value="EF-hand"/>
    <property type="match status" value="2"/>
</dbReference>
<dbReference type="GO" id="GO:0005886">
    <property type="term" value="C:plasma membrane"/>
    <property type="evidence" value="ECO:0000318"/>
    <property type="project" value="GO_Central"/>
</dbReference>
<dbReference type="InterPro" id="IPR000261">
    <property type="entry name" value="EH_dom"/>
</dbReference>
<dbReference type="Proteomes" id="UP000030748">
    <property type="component" value="Unassembled WGS sequence"/>
</dbReference>
<evidence type="ECO:0000256" key="2">
    <source>
        <dbReference type="SAM" id="MobiDB-lite"/>
    </source>
</evidence>
<dbReference type="SMART" id="SM00054">
    <property type="entry name" value="EFh"/>
    <property type="match status" value="4"/>
</dbReference>
<feature type="domain" description="EH" evidence="3">
    <location>
        <begin position="8"/>
        <end position="98"/>
    </location>
</feature>
<evidence type="ECO:0000313" key="5">
    <source>
        <dbReference type="EMBL" id="EYU43537.1"/>
    </source>
</evidence>
<dbReference type="GO" id="GO:0005737">
    <property type="term" value="C:cytoplasm"/>
    <property type="evidence" value="ECO:0000318"/>
    <property type="project" value="GO_Central"/>
</dbReference>
<sequence length="991" mass="108280">MAGAGGVNLEKFEEYFQRADVDRDGKISGAEAVNFLLGSNLPRQVLAQIWAHVDQNKIGFLNRPEFYNALKLVTVAQSKRELTADIVKAALFGPASSKIPPPQINTAGAPVLPPNTVAATPVPPPLPQVGANAQPSPQSFGLRGPSPSITGVNPQFGNMPSTTGMNQQFRPIPSSTGMNQQFRPMPSSTGMNQQFGQQLQPSNTNMNQQFGQPSQPSSTNMNQQFGQTLQPSSTNTNQQFVHLQPSSTNMNQQFFPSQVNQMRPPQSMPTGIASRPPQAAMTTTNISGGPGLQNPNDDWLGGRSVSAPTGPVTQVLNRGASPSISPVAPNPQDPFSTFSSTAVKNTKGLVSSGNGPATNSMITGDVFSTNQFPSQKVSSAPQQPMSSLPTSSAIVPVASSPQPSAKPDPFEVFGSTLMKPSSGVQVAQTPSLPKSTQQAPTPTSSSVLSAGVQTGVGNSVSEPPQVAWPKMTRAGIQKYAKVFVEVDTDRDGKITGVQARNLFLSWKLPLEVLKQVWDLSDQDSDSMLSLREFCIALYLMERYREGRQLPPSLPNSVMLDETLLSLAGPPSAYGNTGWGQSTGLRPPQGLHGAQPVTPVGLRPPLQPIVYQADGSMQFNQNNGRGPMIENSHPSQVSNGEENSLEVEGREAAGTNEKVDNKEKEILDSREKLEFYRTKMQDLVLYKSRCDNRLNEITERARADKTEAELLEKKYQEKYKQVAEVHSKLTIEEASFREVQERKMELHQAIIKMEQGGSADGILQVRADRIQSDLEDLLKGLTDRCKKHDLEMKSAAMIELPPALDKESISLNILKTRTQLCNDDSTKEYLFKRSFDEPSWGNYDNNDDVDSVWGFNAKDSDHTKHEDKYFYESHNDFGASPEISGSPHTKNSPYTFEESIPGTPLSRAEEYSPRNSIESRDHLFDNSFSRFDSFSANDGGSQPYRESNLTRFDSMSSTSGFGHSSNYSFDDSDPFGSTGPFKVSSENQEKKF</sequence>
<feature type="compositionally biased region" description="Polar residues" evidence="2">
    <location>
        <begin position="422"/>
        <end position="434"/>
    </location>
</feature>